<comment type="similarity">
    <text evidence="2">Belongs to the CDP-glycerol glycerophosphotransferase family.</text>
</comment>
<dbReference type="EMBL" id="CP068073">
    <property type="protein sequence ID" value="QQS82027.1"/>
    <property type="molecule type" value="Genomic_DNA"/>
</dbReference>
<keyword evidence="5" id="KW-0777">Teichoic acid biosynthesis</keyword>
<dbReference type="PANTHER" id="PTHR37316:SF3">
    <property type="entry name" value="TEICHOIC ACID GLYCEROL-PHOSPHATE TRANSFERASE"/>
    <property type="match status" value="1"/>
</dbReference>
<keyword evidence="8" id="KW-1185">Reference proteome</keyword>
<dbReference type="InterPro" id="IPR043149">
    <property type="entry name" value="TagF_N"/>
</dbReference>
<dbReference type="GO" id="GO:0047355">
    <property type="term" value="F:CDP-glycerol glycerophosphotransferase activity"/>
    <property type="evidence" value="ECO:0007669"/>
    <property type="project" value="InterPro"/>
</dbReference>
<dbReference type="Pfam" id="PF04464">
    <property type="entry name" value="Glyphos_transf"/>
    <property type="match status" value="1"/>
</dbReference>
<keyword evidence="6" id="KW-0472">Membrane</keyword>
<sequence length="793" mass="93995">MPQENILNEAQFDLFHHYENKYEHILENNIGQKRIEIYNNYKAEAIKPKTILYETFHGKSLTDNPYAIFKNLIINKKFSDYQHIWVINDDEPYEEYKKIKNVKFVSVNSNEYLYCLATSKYLINNTSFPPYFLKRKEQVYLNTWHGTPLKTLGKDMKGPLEQLKNLQRNFIQADYILSPNKFTTEKLTSSHNLVGIYNGEVLETGYPRIDLITETKEKEILTKLENYIKLDKNKKIALYAPTWRGNVGEEKDIKKEIKDIIKNMKDSLDESYQLVLKVHPLLYKFFKNDSELGDIFIPDFIDMCEILSIVDLLITDYSSVFFDFYVKNKPIILYTYDKEDYLRERGTYLDFNELGCHIANNQKELNQLIGDPDALEGCSIKKFIEWQDGSSTEKVIDVLFNGKTNVNYAKKIDNKKENILVFIDEFNDKDIENKIAFVNSMSKKDSNIIVLTKSNLKYEEEEALKKLKNIKLFFRFGKLNVNKKLWIDYMLSMKQENPHLSEKNLEQVSLNEINRLLGYIDINKIYNLSSDKFWKNILGNFPIFKELKHQYLNKDDIELIKEDDFFFNKIENKNFNHFISFEASALTISNENKDIQFIYYQDKEWTSKNTIKSRDNRYFIPILTNAINDQFIMIYQKILDERFILVDAENKSFKDIMNFYDALTQGILSREERIIIVNVDYIHLEMLNQEMKEKDLVFPKLKEKADFYQLIQKAEYYFVLDDLKNAYSKIAYLTENGINVKVCDESFINEKTKLGIEYIPNWEVFLPFFNKYELPSSRNIIKGLNERVGKLDV</sequence>
<keyword evidence="4" id="KW-0808">Transferase</keyword>
<gene>
    <name evidence="7" type="ORF">I6J05_08840</name>
</gene>
<proteinExistence type="inferred from homology"/>
<name>A0AB37H0E3_9STAP</name>
<evidence type="ECO:0000256" key="4">
    <source>
        <dbReference type="ARBA" id="ARBA00022679"/>
    </source>
</evidence>
<evidence type="ECO:0000256" key="6">
    <source>
        <dbReference type="ARBA" id="ARBA00023136"/>
    </source>
</evidence>
<accession>A0AB37H0E3</accession>
<dbReference type="InterPro" id="IPR043148">
    <property type="entry name" value="TagF_C"/>
</dbReference>
<evidence type="ECO:0000313" key="7">
    <source>
        <dbReference type="EMBL" id="QQS82027.1"/>
    </source>
</evidence>
<organism evidence="7 8">
    <name type="scientific">Staphylococcus condimenti</name>
    <dbReference type="NCBI Taxonomy" id="70255"/>
    <lineage>
        <taxon>Bacteria</taxon>
        <taxon>Bacillati</taxon>
        <taxon>Bacillota</taxon>
        <taxon>Bacilli</taxon>
        <taxon>Bacillales</taxon>
        <taxon>Staphylococcaceae</taxon>
        <taxon>Staphylococcus</taxon>
    </lineage>
</organism>
<protein>
    <submittedName>
        <fullName evidence="7">CDP-glycerol glycerophosphotransferase family protein</fullName>
    </submittedName>
</protein>
<evidence type="ECO:0000256" key="5">
    <source>
        <dbReference type="ARBA" id="ARBA00022944"/>
    </source>
</evidence>
<dbReference type="Gene3D" id="3.40.50.11820">
    <property type="match status" value="1"/>
</dbReference>
<evidence type="ECO:0000256" key="1">
    <source>
        <dbReference type="ARBA" id="ARBA00004202"/>
    </source>
</evidence>
<dbReference type="InterPro" id="IPR007554">
    <property type="entry name" value="Glycerophosphate_synth"/>
</dbReference>
<evidence type="ECO:0000256" key="2">
    <source>
        <dbReference type="ARBA" id="ARBA00010488"/>
    </source>
</evidence>
<dbReference type="GO" id="GO:0019350">
    <property type="term" value="P:teichoic acid biosynthetic process"/>
    <property type="evidence" value="ECO:0007669"/>
    <property type="project" value="UniProtKB-KW"/>
</dbReference>
<dbReference type="PANTHER" id="PTHR37316">
    <property type="entry name" value="TEICHOIC ACID GLYCEROL-PHOSPHATE PRIMASE"/>
    <property type="match status" value="1"/>
</dbReference>
<dbReference type="Gene3D" id="3.40.50.12580">
    <property type="match status" value="1"/>
</dbReference>
<keyword evidence="3" id="KW-1003">Cell membrane</keyword>
<reference evidence="7 8" key="1">
    <citation type="submission" date="2021-01" db="EMBL/GenBank/DDBJ databases">
        <title>FDA dAtabase for Regulatory Grade micrObial Sequences (FDA-ARGOS): Supporting development and validation of Infectious Disease Dx tests.</title>
        <authorList>
            <person name="Sproer C."/>
            <person name="Gronow S."/>
            <person name="Severitt S."/>
            <person name="Schroder I."/>
            <person name="Tallon L."/>
            <person name="Sadzewicz L."/>
            <person name="Zhao X."/>
            <person name="Boylan J."/>
            <person name="Ott S."/>
            <person name="Bowen H."/>
            <person name="Vavikolanu K."/>
            <person name="Mehta A."/>
            <person name="Aluvathingal J."/>
            <person name="Nadendla S."/>
            <person name="Lowell S."/>
            <person name="Myers T."/>
            <person name="Yan Y."/>
            <person name="Sichtig H."/>
        </authorList>
    </citation>
    <scope>NUCLEOTIDE SEQUENCE [LARGE SCALE GENOMIC DNA]</scope>
    <source>
        <strain evidence="7 8">FDAARGOS_1148</strain>
    </source>
</reference>
<dbReference type="RefSeq" id="WP_052766770.1">
    <property type="nucleotide sequence ID" value="NZ_CP015114.1"/>
</dbReference>
<comment type="subcellular location">
    <subcellularLocation>
        <location evidence="1">Cell membrane</location>
        <topology evidence="1">Peripheral membrane protein</topology>
    </subcellularLocation>
</comment>
<dbReference type="Proteomes" id="UP000595942">
    <property type="component" value="Chromosome"/>
</dbReference>
<dbReference type="InterPro" id="IPR051612">
    <property type="entry name" value="Teichoic_Acid_Biosynth"/>
</dbReference>
<dbReference type="KEGG" id="scv:A4G25_09660"/>
<dbReference type="SUPFAM" id="SSF53756">
    <property type="entry name" value="UDP-Glycosyltransferase/glycogen phosphorylase"/>
    <property type="match status" value="1"/>
</dbReference>
<evidence type="ECO:0000256" key="3">
    <source>
        <dbReference type="ARBA" id="ARBA00022475"/>
    </source>
</evidence>
<dbReference type="AlphaFoldDB" id="A0AB37H0E3"/>
<dbReference type="GeneID" id="93725614"/>
<evidence type="ECO:0000313" key="8">
    <source>
        <dbReference type="Proteomes" id="UP000595942"/>
    </source>
</evidence>
<dbReference type="GO" id="GO:0005886">
    <property type="term" value="C:plasma membrane"/>
    <property type="evidence" value="ECO:0007669"/>
    <property type="project" value="UniProtKB-SubCell"/>
</dbReference>